<feature type="chain" id="PRO_5040187638" evidence="3">
    <location>
        <begin position="21"/>
        <end position="550"/>
    </location>
</feature>
<sequence length="550" mass="60454">MKTTVNFVVTLTLLLQLVIADGSSGNTTAGPEMKVTVSDIITEELWETTFQVEKNTSSNSVTSIVSLTEETQMKTDFDNLLSSTTLSGTFTAPFIKESKSETDMDAVPTSPLSDMTTKMVISTDRMETNSISTSSEIPSQTPSLTSKKRSTPPLPTSAAPHVDTEEVYISTTVFTETSDIEDFHTSTTENEIQTDSTTAQTKPVTSAASGAVPRTSQGPRETTIPLTENDTISYGAPLSTILDDDITTLLEEDITTSGGAITTTSQQPAVRSEDTVSPPIVPQKTFLVVLTLSGNCSKVLQNEEDREKFMKEVKNALVKHFKFLTEEHVVMRDVTCGSILVEFNVEMSEKDKADFDVDMRDNFAFTYKGHVLQVVKTNIEVYVEDTTSPVMKDDGDTEDSLSFQETLIFIVIGSVGGAFVLLSLFLVCQYLVQKLMRANKKSFSPTDEPCIKLSEFNMAHTYIPRPQSIYSATTRSSFLPYESMEQGFGYSSASPTPYVYADGDQIREHYQEVVDKDQAVTPTTKNINDFGKSGIPSWDLPVLEAPTQSY</sequence>
<feature type="transmembrane region" description="Helical" evidence="2">
    <location>
        <begin position="407"/>
        <end position="432"/>
    </location>
</feature>
<feature type="compositionally biased region" description="Polar residues" evidence="1">
    <location>
        <begin position="185"/>
        <end position="231"/>
    </location>
</feature>
<evidence type="ECO:0000313" key="5">
    <source>
        <dbReference type="Proteomes" id="UP001152320"/>
    </source>
</evidence>
<name>A0A9Q1BL02_HOLLE</name>
<evidence type="ECO:0000256" key="1">
    <source>
        <dbReference type="SAM" id="MobiDB-lite"/>
    </source>
</evidence>
<keyword evidence="3" id="KW-0732">Signal</keyword>
<dbReference type="AlphaFoldDB" id="A0A9Q1BL02"/>
<evidence type="ECO:0000313" key="4">
    <source>
        <dbReference type="EMBL" id="KAJ8028429.1"/>
    </source>
</evidence>
<evidence type="ECO:0000256" key="3">
    <source>
        <dbReference type="SAM" id="SignalP"/>
    </source>
</evidence>
<feature type="signal peptide" evidence="3">
    <location>
        <begin position="1"/>
        <end position="20"/>
    </location>
</feature>
<protein>
    <submittedName>
        <fullName evidence="4">Uncharacterized protein</fullName>
    </submittedName>
</protein>
<proteinExistence type="predicted"/>
<dbReference type="Proteomes" id="UP001152320">
    <property type="component" value="Chromosome 15"/>
</dbReference>
<comment type="caution">
    <text evidence="4">The sequence shown here is derived from an EMBL/GenBank/DDBJ whole genome shotgun (WGS) entry which is preliminary data.</text>
</comment>
<feature type="region of interest" description="Disordered" evidence="1">
    <location>
        <begin position="184"/>
        <end position="231"/>
    </location>
</feature>
<feature type="compositionally biased region" description="Polar residues" evidence="1">
    <location>
        <begin position="128"/>
        <end position="145"/>
    </location>
</feature>
<dbReference type="OrthoDB" id="10072138at2759"/>
<keyword evidence="5" id="KW-1185">Reference proteome</keyword>
<organism evidence="4 5">
    <name type="scientific">Holothuria leucospilota</name>
    <name type="common">Black long sea cucumber</name>
    <name type="synonym">Mertensiothuria leucospilota</name>
    <dbReference type="NCBI Taxonomy" id="206669"/>
    <lineage>
        <taxon>Eukaryota</taxon>
        <taxon>Metazoa</taxon>
        <taxon>Echinodermata</taxon>
        <taxon>Eleutherozoa</taxon>
        <taxon>Echinozoa</taxon>
        <taxon>Holothuroidea</taxon>
        <taxon>Aspidochirotacea</taxon>
        <taxon>Aspidochirotida</taxon>
        <taxon>Holothuriidae</taxon>
        <taxon>Holothuria</taxon>
    </lineage>
</organism>
<gene>
    <name evidence="4" type="ORF">HOLleu_30650</name>
</gene>
<evidence type="ECO:0000256" key="2">
    <source>
        <dbReference type="SAM" id="Phobius"/>
    </source>
</evidence>
<reference evidence="4" key="1">
    <citation type="submission" date="2021-10" db="EMBL/GenBank/DDBJ databases">
        <title>Tropical sea cucumber genome reveals ecological adaptation and Cuvierian tubules defense mechanism.</title>
        <authorList>
            <person name="Chen T."/>
        </authorList>
    </citation>
    <scope>NUCLEOTIDE SEQUENCE</scope>
    <source>
        <strain evidence="4">Nanhai2018</strain>
        <tissue evidence="4">Muscle</tissue>
    </source>
</reference>
<dbReference type="EMBL" id="JAIZAY010000015">
    <property type="protein sequence ID" value="KAJ8028429.1"/>
    <property type="molecule type" value="Genomic_DNA"/>
</dbReference>
<keyword evidence="2" id="KW-1133">Transmembrane helix</keyword>
<keyword evidence="2" id="KW-0472">Membrane</keyword>
<accession>A0A9Q1BL02</accession>
<feature type="region of interest" description="Disordered" evidence="1">
    <location>
        <begin position="127"/>
        <end position="163"/>
    </location>
</feature>
<keyword evidence="2" id="KW-0812">Transmembrane</keyword>